<evidence type="ECO:0000256" key="1">
    <source>
        <dbReference type="SAM" id="Phobius"/>
    </source>
</evidence>
<keyword evidence="3" id="KW-1185">Reference proteome</keyword>
<feature type="transmembrane region" description="Helical" evidence="1">
    <location>
        <begin position="12"/>
        <end position="33"/>
    </location>
</feature>
<dbReference type="EMBL" id="PDCK01000045">
    <property type="protein sequence ID" value="PRQ18832.1"/>
    <property type="molecule type" value="Genomic_DNA"/>
</dbReference>
<dbReference type="Gramene" id="PRQ18832">
    <property type="protein sequence ID" value="PRQ18832"/>
    <property type="gene ID" value="RchiOBHm_Chr7g0210451"/>
</dbReference>
<evidence type="ECO:0000313" key="3">
    <source>
        <dbReference type="Proteomes" id="UP000238479"/>
    </source>
</evidence>
<evidence type="ECO:0000313" key="2">
    <source>
        <dbReference type="EMBL" id="PRQ18832.1"/>
    </source>
</evidence>
<keyword evidence="1" id="KW-0472">Membrane</keyword>
<protein>
    <submittedName>
        <fullName evidence="2">Uncharacterized protein</fullName>
    </submittedName>
</protein>
<gene>
    <name evidence="2" type="ORF">RchiOBHm_Chr7g0210451</name>
</gene>
<reference evidence="2 3" key="1">
    <citation type="journal article" date="2018" name="Nat. Genet.">
        <title>The Rosa genome provides new insights in the design of modern roses.</title>
        <authorList>
            <person name="Bendahmane M."/>
        </authorList>
    </citation>
    <scope>NUCLEOTIDE SEQUENCE [LARGE SCALE GENOMIC DNA]</scope>
    <source>
        <strain evidence="3">cv. Old Blush</strain>
    </source>
</reference>
<proteinExistence type="predicted"/>
<comment type="caution">
    <text evidence="2">The sequence shown here is derived from an EMBL/GenBank/DDBJ whole genome shotgun (WGS) entry which is preliminary data.</text>
</comment>
<name>A0A2P6PA87_ROSCH</name>
<dbReference type="Proteomes" id="UP000238479">
    <property type="component" value="Chromosome 7"/>
</dbReference>
<organism evidence="2 3">
    <name type="scientific">Rosa chinensis</name>
    <name type="common">China rose</name>
    <dbReference type="NCBI Taxonomy" id="74649"/>
    <lineage>
        <taxon>Eukaryota</taxon>
        <taxon>Viridiplantae</taxon>
        <taxon>Streptophyta</taxon>
        <taxon>Embryophyta</taxon>
        <taxon>Tracheophyta</taxon>
        <taxon>Spermatophyta</taxon>
        <taxon>Magnoliopsida</taxon>
        <taxon>eudicotyledons</taxon>
        <taxon>Gunneridae</taxon>
        <taxon>Pentapetalae</taxon>
        <taxon>rosids</taxon>
        <taxon>fabids</taxon>
        <taxon>Rosales</taxon>
        <taxon>Rosaceae</taxon>
        <taxon>Rosoideae</taxon>
        <taxon>Rosoideae incertae sedis</taxon>
        <taxon>Rosa</taxon>
    </lineage>
</organism>
<sequence>MVQIKLDFFICFLFQIVYLCFLGLRFSSILFAFCDFELSVIRSFAIYECKRQTETVAPHLFDEMRLTASSLSYAYLNSQYSFYILSILWFEECNYFVLMHLTEKPCNAHKFGLECCAGNQAKK</sequence>
<accession>A0A2P6PA87</accession>
<dbReference type="AlphaFoldDB" id="A0A2P6PA87"/>
<keyword evidence="1" id="KW-1133">Transmembrane helix</keyword>
<keyword evidence="1" id="KW-0812">Transmembrane</keyword>